<evidence type="ECO:0000259" key="7">
    <source>
        <dbReference type="PROSITE" id="PS50922"/>
    </source>
</evidence>
<dbReference type="InterPro" id="IPR042512">
    <property type="entry name" value="TLCD5"/>
</dbReference>
<dbReference type="PANTHER" id="PTHR31898">
    <property type="entry name" value="TRANSMEMBRANE PROTEIN 136"/>
    <property type="match status" value="1"/>
</dbReference>
<feature type="transmembrane region" description="Helical" evidence="6">
    <location>
        <begin position="88"/>
        <end position="107"/>
    </location>
</feature>
<dbReference type="GO" id="GO:0016020">
    <property type="term" value="C:membrane"/>
    <property type="evidence" value="ECO:0007669"/>
    <property type="project" value="UniProtKB-SubCell"/>
</dbReference>
<accession>A0AAD1XW48</accession>
<dbReference type="Proteomes" id="UP001295684">
    <property type="component" value="Unassembled WGS sequence"/>
</dbReference>
<feature type="transmembrane region" description="Helical" evidence="6">
    <location>
        <begin position="49"/>
        <end position="68"/>
    </location>
</feature>
<evidence type="ECO:0000256" key="4">
    <source>
        <dbReference type="ARBA" id="ARBA00023136"/>
    </source>
</evidence>
<feature type="domain" description="TLC" evidence="7">
    <location>
        <begin position="38"/>
        <end position="232"/>
    </location>
</feature>
<evidence type="ECO:0000256" key="2">
    <source>
        <dbReference type="ARBA" id="ARBA00022692"/>
    </source>
</evidence>
<evidence type="ECO:0000256" key="5">
    <source>
        <dbReference type="PROSITE-ProRule" id="PRU00205"/>
    </source>
</evidence>
<dbReference type="PROSITE" id="PS50922">
    <property type="entry name" value="TLC"/>
    <property type="match status" value="1"/>
</dbReference>
<dbReference type="Pfam" id="PF03798">
    <property type="entry name" value="TRAM_LAG1_CLN8"/>
    <property type="match status" value="1"/>
</dbReference>
<feature type="transmembrane region" description="Helical" evidence="6">
    <location>
        <begin position="168"/>
        <end position="191"/>
    </location>
</feature>
<keyword evidence="9" id="KW-1185">Reference proteome</keyword>
<dbReference type="SMART" id="SM00724">
    <property type="entry name" value="TLC"/>
    <property type="match status" value="1"/>
</dbReference>
<dbReference type="InterPro" id="IPR006634">
    <property type="entry name" value="TLC-dom"/>
</dbReference>
<sequence>MWVLDSIYAEILSFSIIETLFYWGQTWALLSYLGYFLPYKYGCKKETIAISGCIPLMFHGLLVLVSCYHQLLTGVIQFGQGMSDFHKFLFEISCSFYIIDTGLMFALKRYKIEILIHHVLVVVGFCTSFWTGFGSHEIIACICCTEPSNIVMYGRYILKQIGWKASRLYLMIELLYCTVFIIGRLCFGSYVVYNCWEGEKCPLLVSLTGTGVLLESVIHVYQMPGILRESIKEHNKAIKKAV</sequence>
<gene>
    <name evidence="8" type="ORF">ECRASSUSDP1_LOCUS21478</name>
</gene>
<keyword evidence="3 6" id="KW-1133">Transmembrane helix</keyword>
<comment type="caution">
    <text evidence="8">The sequence shown here is derived from an EMBL/GenBank/DDBJ whole genome shotgun (WGS) entry which is preliminary data.</text>
</comment>
<name>A0AAD1XW48_EUPCR</name>
<reference evidence="8" key="1">
    <citation type="submission" date="2023-07" db="EMBL/GenBank/DDBJ databases">
        <authorList>
            <consortium name="AG Swart"/>
            <person name="Singh M."/>
            <person name="Singh A."/>
            <person name="Seah K."/>
            <person name="Emmerich C."/>
        </authorList>
    </citation>
    <scope>NUCLEOTIDE SEQUENCE</scope>
    <source>
        <strain evidence="8">DP1</strain>
    </source>
</reference>
<keyword evidence="4 5" id="KW-0472">Membrane</keyword>
<proteinExistence type="predicted"/>
<organism evidence="8 9">
    <name type="scientific">Euplotes crassus</name>
    <dbReference type="NCBI Taxonomy" id="5936"/>
    <lineage>
        <taxon>Eukaryota</taxon>
        <taxon>Sar</taxon>
        <taxon>Alveolata</taxon>
        <taxon>Ciliophora</taxon>
        <taxon>Intramacronucleata</taxon>
        <taxon>Spirotrichea</taxon>
        <taxon>Hypotrichia</taxon>
        <taxon>Euplotida</taxon>
        <taxon>Euplotidae</taxon>
        <taxon>Moneuplotes</taxon>
    </lineage>
</organism>
<evidence type="ECO:0000256" key="1">
    <source>
        <dbReference type="ARBA" id="ARBA00004141"/>
    </source>
</evidence>
<dbReference type="PANTHER" id="PTHR31898:SF1">
    <property type="entry name" value="TLC DOMAIN-CONTAINING PROTEIN 5"/>
    <property type="match status" value="1"/>
</dbReference>
<keyword evidence="2 5" id="KW-0812">Transmembrane</keyword>
<comment type="subcellular location">
    <subcellularLocation>
        <location evidence="1">Membrane</location>
        <topology evidence="1">Multi-pass membrane protein</topology>
    </subcellularLocation>
</comment>
<feature type="transmembrane region" description="Helical" evidence="6">
    <location>
        <begin position="114"/>
        <end position="131"/>
    </location>
</feature>
<evidence type="ECO:0000256" key="3">
    <source>
        <dbReference type="ARBA" id="ARBA00022989"/>
    </source>
</evidence>
<evidence type="ECO:0000256" key="6">
    <source>
        <dbReference type="SAM" id="Phobius"/>
    </source>
</evidence>
<dbReference type="EMBL" id="CAMPGE010021959">
    <property type="protein sequence ID" value="CAI2380052.1"/>
    <property type="molecule type" value="Genomic_DNA"/>
</dbReference>
<feature type="transmembrane region" description="Helical" evidence="6">
    <location>
        <begin position="20"/>
        <end position="37"/>
    </location>
</feature>
<dbReference type="AlphaFoldDB" id="A0AAD1XW48"/>
<evidence type="ECO:0000313" key="9">
    <source>
        <dbReference type="Proteomes" id="UP001295684"/>
    </source>
</evidence>
<evidence type="ECO:0000313" key="8">
    <source>
        <dbReference type="EMBL" id="CAI2380052.1"/>
    </source>
</evidence>
<protein>
    <recommendedName>
        <fullName evidence="7">TLC domain-containing protein</fullName>
    </recommendedName>
</protein>